<gene>
    <name evidence="2" type="ORF">ACFSR8_10790</name>
</gene>
<dbReference type="EMBL" id="JBHULY010000025">
    <property type="protein sequence ID" value="MFD2726700.1"/>
    <property type="molecule type" value="Genomic_DNA"/>
</dbReference>
<dbReference type="PROSITE" id="PS51257">
    <property type="entry name" value="PROKAR_LIPOPROTEIN"/>
    <property type="match status" value="1"/>
</dbReference>
<proteinExistence type="predicted"/>
<sequence length="833" mass="93430">MRSTILSTLLVLTLLACSKEENHSEQQKIECNQLVLNQGTAYPSEKVFIEGIDEKQEDNLIVEFWYNDTFTEVSTSVGLDESGKSFIIAPVHPQHPIEGGELQVIVKNLSDELICNTKSITILELPEADGYTDKVTLGLKQLLKQRTDYLNIDEALLSGDLANIEPTDVPFAMLYNLLHNEDAEFALIPFLNNDKNWTGESQDKATIIDLTNRLLKKYEVLGHVNLTMSNFTGKQGNNTKDEKNSEKKNSERCKGVDAEDLASQMKSAANTEYSDPKNPTGEYFKDLSDLATITGLAPGRVGTAGDILSTIVFAIQKIEEAYSKTRLSHFTRFEVNITKTKFLEEVACPIPMDKAHVYAASNDWFMPKTIYESALQLASILSTRKIKQKEEGTPWKEYLEKHLNEYIEEFGFKLSRVFTIKQLKNLADQGFWENDQLKIEAIECGPIDVLNHKYIKANPLNNIFEADYKIDGGIEFYPVNTGKDVLEISLRPEYFSQQTISVTTDIELTPVELKWAKPTTNPHIIKPGDIVSLDAHLKNTINLDLVVNSPEGFLQAGEGVSLDTIQKFTLQTPTDPSKYPFTVTAEFKSTQCFRGTQYANPITAEIIINDSQITVYTDDLFGCFQVGDEKDFNVIVEGEDKEVKWSAQNESGQNFAISQEGIFTAPNEAGKYIIKAELQSNPEIFDTLEIEVVGACSCYWSYSTNEASASYDIAWYTVSDTGMDIRLHNDFDNILDEEIWIYIPNEFLPGEGETKVTSGTQTPQTLKMPIQCFNIKGGFGPTSFNATIKWKNQYLEANITGVFLSETDEGEEYDLPFTLIFGANEGILNCDGN</sequence>
<feature type="compositionally biased region" description="Basic and acidic residues" evidence="1">
    <location>
        <begin position="239"/>
        <end position="257"/>
    </location>
</feature>
<reference evidence="3" key="1">
    <citation type="journal article" date="2019" name="Int. J. Syst. Evol. Microbiol.">
        <title>The Global Catalogue of Microorganisms (GCM) 10K type strain sequencing project: providing services to taxonomists for standard genome sequencing and annotation.</title>
        <authorList>
            <consortium name="The Broad Institute Genomics Platform"/>
            <consortium name="The Broad Institute Genome Sequencing Center for Infectious Disease"/>
            <person name="Wu L."/>
            <person name="Ma J."/>
        </authorList>
    </citation>
    <scope>NUCLEOTIDE SEQUENCE [LARGE SCALE GENOMIC DNA]</scope>
    <source>
        <strain evidence="3">KCTC 42398</strain>
    </source>
</reference>
<evidence type="ECO:0000313" key="2">
    <source>
        <dbReference type="EMBL" id="MFD2726700.1"/>
    </source>
</evidence>
<name>A0ABW5TBV4_9FLAO</name>
<evidence type="ECO:0000256" key="1">
    <source>
        <dbReference type="SAM" id="MobiDB-lite"/>
    </source>
</evidence>
<feature type="region of interest" description="Disordered" evidence="1">
    <location>
        <begin position="231"/>
        <end position="259"/>
    </location>
</feature>
<dbReference type="Proteomes" id="UP001597476">
    <property type="component" value="Unassembled WGS sequence"/>
</dbReference>
<accession>A0ABW5TBV4</accession>
<evidence type="ECO:0008006" key="4">
    <source>
        <dbReference type="Google" id="ProtNLM"/>
    </source>
</evidence>
<protein>
    <recommendedName>
        <fullName evidence="4">Ig-like domain-containing protein</fullName>
    </recommendedName>
</protein>
<dbReference type="RefSeq" id="WP_380291894.1">
    <property type="nucleotide sequence ID" value="NZ_JBHULY010000025.1"/>
</dbReference>
<organism evidence="2 3">
    <name type="scientific">Hyunsoonleella rubra</name>
    <dbReference type="NCBI Taxonomy" id="1737062"/>
    <lineage>
        <taxon>Bacteria</taxon>
        <taxon>Pseudomonadati</taxon>
        <taxon>Bacteroidota</taxon>
        <taxon>Flavobacteriia</taxon>
        <taxon>Flavobacteriales</taxon>
        <taxon>Flavobacteriaceae</taxon>
    </lineage>
</organism>
<keyword evidence="3" id="KW-1185">Reference proteome</keyword>
<evidence type="ECO:0000313" key="3">
    <source>
        <dbReference type="Proteomes" id="UP001597476"/>
    </source>
</evidence>
<comment type="caution">
    <text evidence="2">The sequence shown here is derived from an EMBL/GenBank/DDBJ whole genome shotgun (WGS) entry which is preliminary data.</text>
</comment>